<sequence length="143" mass="15312">MPTRTGSCLCGSIKITITGAPVSTNLCHCTSCQKSTGAASAFIAVFNTSEITYSMSELSIIKTYDDTSAESGRIVKRKFCGRCGGPVGGIREGFEQFCIVPIGVLDGDRADLKPPVEFFHKSKIHWAPTLPDSKCFATLPSQL</sequence>
<dbReference type="EMBL" id="JAPESX010000751">
    <property type="protein sequence ID" value="KAJ8119864.1"/>
    <property type="molecule type" value="Genomic_DNA"/>
</dbReference>
<reference evidence="1" key="1">
    <citation type="submission" date="2022-11" db="EMBL/GenBank/DDBJ databases">
        <title>Genome Sequence of Nemania bipapillata.</title>
        <authorList>
            <person name="Buettner E."/>
        </authorList>
    </citation>
    <scope>NUCLEOTIDE SEQUENCE</scope>
    <source>
        <strain evidence="1">CP14</strain>
    </source>
</reference>
<evidence type="ECO:0000313" key="1">
    <source>
        <dbReference type="EMBL" id="KAJ8119864.1"/>
    </source>
</evidence>
<protein>
    <submittedName>
        <fullName evidence="1">Uncharacterized protein</fullName>
    </submittedName>
</protein>
<name>A0ACC2IXG9_9PEZI</name>
<organism evidence="1 2">
    <name type="scientific">Nemania bipapillata</name>
    <dbReference type="NCBI Taxonomy" id="110536"/>
    <lineage>
        <taxon>Eukaryota</taxon>
        <taxon>Fungi</taxon>
        <taxon>Dikarya</taxon>
        <taxon>Ascomycota</taxon>
        <taxon>Pezizomycotina</taxon>
        <taxon>Sordariomycetes</taxon>
        <taxon>Xylariomycetidae</taxon>
        <taxon>Xylariales</taxon>
        <taxon>Xylariaceae</taxon>
        <taxon>Nemania</taxon>
    </lineage>
</organism>
<accession>A0ACC2IXG9</accession>
<keyword evidence="2" id="KW-1185">Reference proteome</keyword>
<dbReference type="Proteomes" id="UP001153334">
    <property type="component" value="Unassembled WGS sequence"/>
</dbReference>
<proteinExistence type="predicted"/>
<gene>
    <name evidence="1" type="ORF">ONZ43_g3282</name>
</gene>
<comment type="caution">
    <text evidence="1">The sequence shown here is derived from an EMBL/GenBank/DDBJ whole genome shotgun (WGS) entry which is preliminary data.</text>
</comment>
<evidence type="ECO:0000313" key="2">
    <source>
        <dbReference type="Proteomes" id="UP001153334"/>
    </source>
</evidence>